<dbReference type="GO" id="GO:0005737">
    <property type="term" value="C:cytoplasm"/>
    <property type="evidence" value="ECO:0007669"/>
    <property type="project" value="UniProtKB-SubCell"/>
</dbReference>
<dbReference type="InterPro" id="IPR000415">
    <property type="entry name" value="Nitroreductase-like"/>
</dbReference>
<evidence type="ECO:0000256" key="3">
    <source>
        <dbReference type="ARBA" id="ARBA00023002"/>
    </source>
</evidence>
<keyword evidence="6" id="KW-1185">Reference proteome</keyword>
<protein>
    <recommendedName>
        <fullName evidence="4">Nitroreductase domain-containing protein</fullName>
    </recommendedName>
</protein>
<dbReference type="Pfam" id="PF00881">
    <property type="entry name" value="Nitroreductase"/>
    <property type="match status" value="1"/>
</dbReference>
<organism evidence="5 6">
    <name type="scientific">Halanaerobium kushneri</name>
    <dbReference type="NCBI Taxonomy" id="56779"/>
    <lineage>
        <taxon>Bacteria</taxon>
        <taxon>Bacillati</taxon>
        <taxon>Bacillota</taxon>
        <taxon>Clostridia</taxon>
        <taxon>Halanaerobiales</taxon>
        <taxon>Halanaerobiaceae</taxon>
        <taxon>Halanaerobium</taxon>
    </lineage>
</organism>
<dbReference type="InterPro" id="IPR029479">
    <property type="entry name" value="Nitroreductase"/>
</dbReference>
<evidence type="ECO:0000313" key="5">
    <source>
        <dbReference type="EMBL" id="SIQ78275.1"/>
    </source>
</evidence>
<dbReference type="InterPro" id="IPR033877">
    <property type="entry name" value="Frm2/Hbn1"/>
</dbReference>
<evidence type="ECO:0000259" key="4">
    <source>
        <dbReference type="Pfam" id="PF00881"/>
    </source>
</evidence>
<comment type="subcellular location">
    <subcellularLocation>
        <location evidence="1">Cytoplasm</location>
    </subcellularLocation>
</comment>
<dbReference type="SUPFAM" id="SSF55469">
    <property type="entry name" value="FMN-dependent nitroreductase-like"/>
    <property type="match status" value="1"/>
</dbReference>
<evidence type="ECO:0000256" key="1">
    <source>
        <dbReference type="ARBA" id="ARBA00004496"/>
    </source>
</evidence>
<dbReference type="PANTHER" id="PTHR43035">
    <property type="entry name" value="FATTY ACID REPRESSION MUTANT PROTEIN 2-RELATED"/>
    <property type="match status" value="1"/>
</dbReference>
<dbReference type="RefSeq" id="WP_076544657.1">
    <property type="nucleotide sequence ID" value="NZ_FTNC01000008.1"/>
</dbReference>
<proteinExistence type="predicted"/>
<name>A0A1N6VKG4_9FIRM</name>
<accession>A0A1N6VKG4</accession>
<evidence type="ECO:0000256" key="2">
    <source>
        <dbReference type="ARBA" id="ARBA00022490"/>
    </source>
</evidence>
<keyword evidence="2" id="KW-0963">Cytoplasm</keyword>
<dbReference type="AlphaFoldDB" id="A0A1N6VKG4"/>
<feature type="domain" description="Nitroreductase" evidence="4">
    <location>
        <begin position="9"/>
        <end position="177"/>
    </location>
</feature>
<evidence type="ECO:0000313" key="6">
    <source>
        <dbReference type="Proteomes" id="UP000185669"/>
    </source>
</evidence>
<gene>
    <name evidence="5" type="ORF">SAMN05421834_10838</name>
</gene>
<dbReference type="OrthoDB" id="9810617at2"/>
<dbReference type="PANTHER" id="PTHR43035:SF1">
    <property type="entry name" value="FATTY ACID REPRESSION MUTANT PROTEIN 2-RELATED"/>
    <property type="match status" value="1"/>
</dbReference>
<dbReference type="Proteomes" id="UP000185669">
    <property type="component" value="Unassembled WGS sequence"/>
</dbReference>
<dbReference type="GO" id="GO:0034599">
    <property type="term" value="P:cellular response to oxidative stress"/>
    <property type="evidence" value="ECO:0007669"/>
    <property type="project" value="InterPro"/>
</dbReference>
<sequence length="199" mass="23509">MAKDIYQAVKERRSYYNIDDQKIVSEEKIEEVVKHAVKYTPTSFNSQTGRVILLFNDQHNKFWNIVESNLRPVVPESEFDSTKDKIDGFRSGFGTVLFYEDMEIVEDLQQRFPLYSDNFPRWSEHSTGMLQYNIWTMLEAEGLGASLQHYTELIEEDVKAEWDVAEEWRFVAQMPFGNPVEEPDEKDYEPLAERIEVYK</sequence>
<dbReference type="STRING" id="56779.SAMN05421834_10838"/>
<dbReference type="FunFam" id="3.40.109.10:FF:000001">
    <property type="entry name" value="Nitroreductase family"/>
    <property type="match status" value="1"/>
</dbReference>
<dbReference type="Gene3D" id="3.40.109.10">
    <property type="entry name" value="NADH Oxidase"/>
    <property type="match status" value="1"/>
</dbReference>
<dbReference type="GO" id="GO:0016491">
    <property type="term" value="F:oxidoreductase activity"/>
    <property type="evidence" value="ECO:0007669"/>
    <property type="project" value="UniProtKB-KW"/>
</dbReference>
<keyword evidence="3" id="KW-0560">Oxidoreductase</keyword>
<dbReference type="CDD" id="cd02140">
    <property type="entry name" value="Frm2-like"/>
    <property type="match status" value="1"/>
</dbReference>
<dbReference type="EMBL" id="FTNC01000008">
    <property type="protein sequence ID" value="SIQ78275.1"/>
    <property type="molecule type" value="Genomic_DNA"/>
</dbReference>
<reference evidence="6" key="1">
    <citation type="submission" date="2017-01" db="EMBL/GenBank/DDBJ databases">
        <authorList>
            <person name="Varghese N."/>
            <person name="Submissions S."/>
        </authorList>
    </citation>
    <scope>NUCLEOTIDE SEQUENCE [LARGE SCALE GENOMIC DNA]</scope>
    <source>
        <strain evidence="6">ATCC 700103</strain>
    </source>
</reference>